<dbReference type="InterPro" id="IPR052524">
    <property type="entry name" value="MFS_Cyanate_Porter"/>
</dbReference>
<evidence type="ECO:0000256" key="4">
    <source>
        <dbReference type="SAM" id="Phobius"/>
    </source>
</evidence>
<feature type="transmembrane region" description="Helical" evidence="4">
    <location>
        <begin position="48"/>
        <end position="69"/>
    </location>
</feature>
<dbReference type="Pfam" id="PF07690">
    <property type="entry name" value="MFS_1"/>
    <property type="match status" value="1"/>
</dbReference>
<evidence type="ECO:0000256" key="3">
    <source>
        <dbReference type="ARBA" id="ARBA00023136"/>
    </source>
</evidence>
<sequence length="395" mass="42412">MPTKYSRDALLLLGFIMLMSLSLRGPVVGIAPLIEFIEQDLHLSSSQSGLLTALPLLAFAIFAPAAAWLSRHQGIEKTLFIGAISIAVGMILRSMGVLPPMYLGVVFIGAGIAVGNVLLPVLLKRDFSTQIVQLTAIYVLMMNVGGTVMTGSAVPLSFLSERLFGDLWPSWSFALGAQLLIIALPLALWIWLPKKERGGAAPTPSSTESSVWRSPVAWLLAMFLAMDSVINYIVNAWAPTIMIDNGFAPVTAGLYHSYIQAAGTVPALILPFLQRILPSKRQLSCLSTFATLISLLGFVFLPALSAVWSFIFGFGVTMGYVVGLSLISIRTSSLKQAAALSGMAQLIGYLLAAAGPVAMGALHDWQGNWQMVLYCLIGMSLIWVLLGWYSSAEDS</sequence>
<dbReference type="Gene3D" id="1.20.1250.20">
    <property type="entry name" value="MFS general substrate transporter like domains"/>
    <property type="match status" value="2"/>
</dbReference>
<feature type="transmembrane region" description="Helical" evidence="4">
    <location>
        <begin position="285"/>
        <end position="301"/>
    </location>
</feature>
<keyword evidence="3 4" id="KW-0472">Membrane</keyword>
<feature type="transmembrane region" description="Helical" evidence="4">
    <location>
        <begin position="171"/>
        <end position="192"/>
    </location>
</feature>
<feature type="transmembrane region" description="Helical" evidence="4">
    <location>
        <begin position="254"/>
        <end position="273"/>
    </location>
</feature>
<protein>
    <submittedName>
        <fullName evidence="5">MFS transporter</fullName>
    </submittedName>
</protein>
<organism evidence="5 6">
    <name type="scientific">Rhodanobacter aciditrophus</name>
    <dbReference type="NCBI Taxonomy" id="1623218"/>
    <lineage>
        <taxon>Bacteria</taxon>
        <taxon>Pseudomonadati</taxon>
        <taxon>Pseudomonadota</taxon>
        <taxon>Gammaproteobacteria</taxon>
        <taxon>Lysobacterales</taxon>
        <taxon>Rhodanobacteraceae</taxon>
        <taxon>Rhodanobacter</taxon>
    </lineage>
</organism>
<keyword evidence="2 4" id="KW-1133">Transmembrane helix</keyword>
<dbReference type="PANTHER" id="PTHR23523:SF2">
    <property type="entry name" value="2-NITROIMIDAZOLE TRANSPORTER"/>
    <property type="match status" value="1"/>
</dbReference>
<feature type="transmembrane region" description="Helical" evidence="4">
    <location>
        <begin position="101"/>
        <end position="123"/>
    </location>
</feature>
<dbReference type="InterPro" id="IPR036259">
    <property type="entry name" value="MFS_trans_sf"/>
</dbReference>
<reference evidence="6" key="1">
    <citation type="journal article" date="2019" name="Int. J. Syst. Evol. Microbiol.">
        <title>The Global Catalogue of Microorganisms (GCM) 10K type strain sequencing project: providing services to taxonomists for standard genome sequencing and annotation.</title>
        <authorList>
            <consortium name="The Broad Institute Genomics Platform"/>
            <consortium name="The Broad Institute Genome Sequencing Center for Infectious Disease"/>
            <person name="Wu L."/>
            <person name="Ma J."/>
        </authorList>
    </citation>
    <scope>NUCLEOTIDE SEQUENCE [LARGE SCALE GENOMIC DNA]</scope>
    <source>
        <strain evidence="6">JCM 30774</strain>
    </source>
</reference>
<dbReference type="Proteomes" id="UP001597059">
    <property type="component" value="Unassembled WGS sequence"/>
</dbReference>
<feature type="transmembrane region" description="Helical" evidence="4">
    <location>
        <begin position="216"/>
        <end position="234"/>
    </location>
</feature>
<keyword evidence="6" id="KW-1185">Reference proteome</keyword>
<feature type="transmembrane region" description="Helical" evidence="4">
    <location>
        <begin position="307"/>
        <end position="327"/>
    </location>
</feature>
<name>A0ABW4AY98_9GAMM</name>
<dbReference type="EMBL" id="JBHTMN010000007">
    <property type="protein sequence ID" value="MFD1382868.1"/>
    <property type="molecule type" value="Genomic_DNA"/>
</dbReference>
<evidence type="ECO:0000256" key="2">
    <source>
        <dbReference type="ARBA" id="ARBA00022989"/>
    </source>
</evidence>
<dbReference type="SUPFAM" id="SSF103473">
    <property type="entry name" value="MFS general substrate transporter"/>
    <property type="match status" value="1"/>
</dbReference>
<dbReference type="InterPro" id="IPR011701">
    <property type="entry name" value="MFS"/>
</dbReference>
<feature type="transmembrane region" description="Helical" evidence="4">
    <location>
        <begin position="135"/>
        <end position="159"/>
    </location>
</feature>
<feature type="transmembrane region" description="Helical" evidence="4">
    <location>
        <begin position="78"/>
        <end position="95"/>
    </location>
</feature>
<evidence type="ECO:0000313" key="5">
    <source>
        <dbReference type="EMBL" id="MFD1382868.1"/>
    </source>
</evidence>
<comment type="caution">
    <text evidence="5">The sequence shown here is derived from an EMBL/GenBank/DDBJ whole genome shotgun (WGS) entry which is preliminary data.</text>
</comment>
<evidence type="ECO:0000256" key="1">
    <source>
        <dbReference type="ARBA" id="ARBA00022692"/>
    </source>
</evidence>
<evidence type="ECO:0000313" key="6">
    <source>
        <dbReference type="Proteomes" id="UP001597059"/>
    </source>
</evidence>
<keyword evidence="1 4" id="KW-0812">Transmembrane</keyword>
<proteinExistence type="predicted"/>
<accession>A0ABW4AY98</accession>
<feature type="transmembrane region" description="Helical" evidence="4">
    <location>
        <begin position="371"/>
        <end position="389"/>
    </location>
</feature>
<dbReference type="RefSeq" id="WP_377366049.1">
    <property type="nucleotide sequence ID" value="NZ_JBHTMN010000007.1"/>
</dbReference>
<feature type="transmembrane region" description="Helical" evidence="4">
    <location>
        <begin position="339"/>
        <end position="359"/>
    </location>
</feature>
<gene>
    <name evidence="5" type="ORF">ACFQ45_05805</name>
</gene>
<dbReference type="PANTHER" id="PTHR23523">
    <property type="match status" value="1"/>
</dbReference>